<dbReference type="NCBIfam" id="NF009489">
    <property type="entry name" value="PRK12851.1"/>
    <property type="match status" value="1"/>
</dbReference>
<sequence length="524" mass="57727">MKNKIFYNNEARKMLIRGMAILNKALAVTIGPKGRNVVLANRNRSTQIINDGITIAKEIYVKNSIYNIGISLIRQASSKTNEIAGDGTTTSTILAYSIIEEGIRSIESGVNPVSIREGIEKSSRFLNDQLIEYSNPLKDLKDIYNIAYISSGGNHNLSNLIRDAIKTVGKEGIINLEEGNSFRDELIIANGFSFDKGFISSYFLRNQDSDKIIESDSYILLVDSKVEATNNDLLAFLSKISKTQKAVILIAREIEPEMVSTFILNNNKNIINVIAVKAPGFGNQVQVLLEDISSLVGADIIGENTGVTFKNCSISNLGNADKIIITKNNTVIIKEDQLKRVEDRCNNIRKQIKISDSLYEKELLQFRLQRLTGGVATIKVGAITETEMRDKKLRLEDSINATRAAIIEGVVPGGGHMLIFLSDILSKWANKNLSGDEREGALIFAKALKVPGKQIIKNTGFNDSLIIQKISKMEFGLGFNSASSNFCNMYEEGIIDPMKVTRSAIQNASSIAKIVLSTECIVTE</sequence>
<dbReference type="Gene3D" id="3.30.260.10">
    <property type="entry name" value="TCP-1-like chaperonin intermediate domain"/>
    <property type="match status" value="1"/>
</dbReference>
<dbReference type="EMBL" id="KX284720">
    <property type="protein sequence ID" value="AOM66615.1"/>
    <property type="molecule type" value="Genomic_DNA"/>
</dbReference>
<evidence type="ECO:0000313" key="4">
    <source>
        <dbReference type="EMBL" id="AOM66615.1"/>
    </source>
</evidence>
<accession>A0A1C9CE20</accession>
<dbReference type="InterPro" id="IPR027413">
    <property type="entry name" value="GROEL-like_equatorial_sf"/>
</dbReference>
<dbReference type="SUPFAM" id="SSF52029">
    <property type="entry name" value="GroEL apical domain-like"/>
    <property type="match status" value="1"/>
</dbReference>
<dbReference type="Pfam" id="PF00118">
    <property type="entry name" value="Cpn60_TCP1"/>
    <property type="match status" value="1"/>
</dbReference>
<geneLocation type="plastid" evidence="4"/>
<evidence type="ECO:0000256" key="1">
    <source>
        <dbReference type="ARBA" id="ARBA00006607"/>
    </source>
</evidence>
<dbReference type="PANTHER" id="PTHR45633">
    <property type="entry name" value="60 KDA HEAT SHOCK PROTEIN, MITOCHONDRIAL"/>
    <property type="match status" value="1"/>
</dbReference>
<dbReference type="NCBIfam" id="NF000592">
    <property type="entry name" value="PRK00013.1"/>
    <property type="match status" value="1"/>
</dbReference>
<dbReference type="NCBIfam" id="NF009487">
    <property type="entry name" value="PRK12849.1"/>
    <property type="match status" value="1"/>
</dbReference>
<dbReference type="GO" id="GO:0005524">
    <property type="term" value="F:ATP binding"/>
    <property type="evidence" value="ECO:0007669"/>
    <property type="project" value="InterPro"/>
</dbReference>
<dbReference type="RefSeq" id="YP_009297272.1">
    <property type="nucleotide sequence ID" value="NC_031175.1"/>
</dbReference>
<organism evidence="4">
    <name type="scientific">Porphyridium sordidum</name>
    <name type="common">Red alga</name>
    <dbReference type="NCBI Taxonomy" id="28024"/>
    <lineage>
        <taxon>Eukaryota</taxon>
        <taxon>Rhodophyta</taxon>
        <taxon>Bangiophyceae</taxon>
        <taxon>Porphyridiales</taxon>
        <taxon>Porphyridiaceae</taxon>
        <taxon>Porphyridium</taxon>
    </lineage>
</organism>
<dbReference type="InterPro" id="IPR027410">
    <property type="entry name" value="TCP-1-like_intermed_sf"/>
</dbReference>
<dbReference type="AlphaFoldDB" id="A0A1C9CE20"/>
<dbReference type="InterPro" id="IPR027409">
    <property type="entry name" value="GroEL-like_apical_dom_sf"/>
</dbReference>
<keyword evidence="2" id="KW-0143">Chaperone</keyword>
<reference evidence="4" key="1">
    <citation type="journal article" date="2016" name="BMC Biol.">
        <title>Parallel evolution of highly conserved plastid genome architecture in red seaweeds and seed plants.</title>
        <authorList>
            <person name="Lee J."/>
            <person name="Cho C.H."/>
            <person name="Park S.I."/>
            <person name="Choi J.W."/>
            <person name="Song H.S."/>
            <person name="West J.A."/>
            <person name="Bhattacharya D."/>
            <person name="Yoon H.S."/>
        </authorList>
    </citation>
    <scope>NUCLEOTIDE SEQUENCE</scope>
</reference>
<dbReference type="Gene3D" id="3.50.7.10">
    <property type="entry name" value="GroEL"/>
    <property type="match status" value="1"/>
</dbReference>
<dbReference type="SUPFAM" id="SSF48592">
    <property type="entry name" value="GroEL equatorial domain-like"/>
    <property type="match status" value="1"/>
</dbReference>
<protein>
    <submittedName>
        <fullName evidence="4">Chaperonin GroEL</fullName>
    </submittedName>
</protein>
<dbReference type="InterPro" id="IPR002423">
    <property type="entry name" value="Cpn60/GroEL/TCP-1"/>
</dbReference>
<dbReference type="GO" id="GO:0140662">
    <property type="term" value="F:ATP-dependent protein folding chaperone"/>
    <property type="evidence" value="ECO:0007669"/>
    <property type="project" value="InterPro"/>
</dbReference>
<comment type="similarity">
    <text evidence="1 3">Belongs to the chaperonin (HSP60) family.</text>
</comment>
<evidence type="ECO:0000256" key="2">
    <source>
        <dbReference type="ARBA" id="ARBA00023186"/>
    </source>
</evidence>
<dbReference type="InterPro" id="IPR001844">
    <property type="entry name" value="Cpn60/GroEL"/>
</dbReference>
<dbReference type="CDD" id="cd03344">
    <property type="entry name" value="GroEL"/>
    <property type="match status" value="1"/>
</dbReference>
<evidence type="ECO:0000256" key="3">
    <source>
        <dbReference type="RuleBase" id="RU000418"/>
    </source>
</evidence>
<dbReference type="NCBIfam" id="NF009488">
    <property type="entry name" value="PRK12850.1"/>
    <property type="match status" value="1"/>
</dbReference>
<dbReference type="SUPFAM" id="SSF54849">
    <property type="entry name" value="GroEL-intermediate domain like"/>
    <property type="match status" value="2"/>
</dbReference>
<keyword evidence="4" id="KW-0934">Plastid</keyword>
<dbReference type="GeneID" id="29073752"/>
<gene>
    <name evidence="4" type="primary">groEL</name>
    <name evidence="4" type="ORF">Psor_140</name>
</gene>
<dbReference type="GO" id="GO:0042026">
    <property type="term" value="P:protein refolding"/>
    <property type="evidence" value="ECO:0007669"/>
    <property type="project" value="InterPro"/>
</dbReference>
<dbReference type="PRINTS" id="PR00298">
    <property type="entry name" value="CHAPERONIN60"/>
</dbReference>
<dbReference type="Gene3D" id="1.10.560.10">
    <property type="entry name" value="GroEL-like equatorial domain"/>
    <property type="match status" value="1"/>
</dbReference>
<proteinExistence type="inferred from homology"/>
<name>A0A1C9CE20_PORSO</name>
<dbReference type="FunFam" id="3.50.7.10:FF:000001">
    <property type="entry name" value="60 kDa chaperonin"/>
    <property type="match status" value="1"/>
</dbReference>